<dbReference type="PROSITE" id="PS51154">
    <property type="entry name" value="MACRO"/>
    <property type="match status" value="1"/>
</dbReference>
<dbReference type="GO" id="GO:0140291">
    <property type="term" value="P:peptidyl-glutamate ADP-deribosylation"/>
    <property type="evidence" value="ECO:0007669"/>
    <property type="project" value="TreeGrafter"/>
</dbReference>
<dbReference type="InterPro" id="IPR043472">
    <property type="entry name" value="Macro_dom-like"/>
</dbReference>
<proteinExistence type="predicted"/>
<name>A0AAE8Y7Q3_9CAUD</name>
<dbReference type="GeneID" id="80019807"/>
<gene>
    <name evidence="2" type="primary">167</name>
    <name evidence="2" type="ORF">SEA_PUMPERNICKEL_167</name>
</gene>
<accession>A0AAE8Y7Q3</accession>
<dbReference type="EMBL" id="OK040790">
    <property type="protein sequence ID" value="UDL15922.1"/>
    <property type="molecule type" value="Genomic_DNA"/>
</dbReference>
<evidence type="ECO:0000313" key="3">
    <source>
        <dbReference type="Proteomes" id="UP000827768"/>
    </source>
</evidence>
<dbReference type="RefSeq" id="YP_010755162.1">
    <property type="nucleotide sequence ID" value="NC_073468.1"/>
</dbReference>
<sequence>MTKLIMREGDIFTSTADAIGHGVNTQGLMGAGIAAKFRDLWPGMYDEYRRTCEEGDFVPGAVMSYDLGEGRVIYNIASQGLPGANAAYDWLAIGVMIAVHDMRIRGLQTLALPRIGSGIGGLDEKRVEMLLGVIARMTPVDIELWTFKAE</sequence>
<reference evidence="2" key="1">
    <citation type="submission" date="2021-09" db="EMBL/GenBank/DDBJ databases">
        <authorList>
            <person name="Andersen S.H."/>
            <person name="Beall E.A."/>
            <person name="Cappelle B."/>
            <person name="Falteisek K.J."/>
            <person name="Fenske B.A."/>
            <person name="Gansluckner N.W."/>
            <person name="Gilbertson S.M."/>
            <person name="Krings K.J."/>
            <person name="Mobeck M."/>
            <person name="Odeku J.O."/>
            <person name="Poncelet M.E."/>
            <person name="Rohr J.R."/>
            <person name="Rolands L."/>
            <person name="Whipple C.D."/>
            <person name="Whipple E.M."/>
            <person name="Spring A.M."/>
            <person name="Klyczek K."/>
            <person name="Garlena R.A."/>
            <person name="Russell D.A."/>
            <person name="Pope W.H."/>
            <person name="Jacobs-Sera D."/>
            <person name="Hatfull G.F."/>
        </authorList>
    </citation>
    <scope>NUCLEOTIDE SEQUENCE</scope>
</reference>
<feature type="domain" description="Macro" evidence="1">
    <location>
        <begin position="1"/>
        <end position="150"/>
    </location>
</feature>
<dbReference type="InterPro" id="IPR002589">
    <property type="entry name" value="Macro_dom"/>
</dbReference>
<dbReference type="PANTHER" id="PTHR12521:SF0">
    <property type="entry name" value="ADP-RIBOSE GLYCOHYDROLASE OARD1"/>
    <property type="match status" value="1"/>
</dbReference>
<dbReference type="PANTHER" id="PTHR12521">
    <property type="entry name" value="PROTEIN C6ORF130"/>
    <property type="match status" value="1"/>
</dbReference>
<evidence type="ECO:0000259" key="1">
    <source>
        <dbReference type="PROSITE" id="PS51154"/>
    </source>
</evidence>
<dbReference type="InterPro" id="IPR050892">
    <property type="entry name" value="ADP-ribose_metab_enzymes"/>
</dbReference>
<dbReference type="Proteomes" id="UP000827768">
    <property type="component" value="Segment"/>
</dbReference>
<evidence type="ECO:0000313" key="2">
    <source>
        <dbReference type="EMBL" id="UDL15922.1"/>
    </source>
</evidence>
<dbReference type="KEGG" id="vg:80019807"/>
<keyword evidence="3" id="KW-1185">Reference proteome</keyword>
<protein>
    <submittedName>
        <fullName evidence="2">ADP-ribosyltransferase</fullName>
    </submittedName>
</protein>
<dbReference type="SUPFAM" id="SSF52949">
    <property type="entry name" value="Macro domain-like"/>
    <property type="match status" value="1"/>
</dbReference>
<dbReference type="Gene3D" id="3.40.220.10">
    <property type="entry name" value="Leucine Aminopeptidase, subunit E, domain 1"/>
    <property type="match status" value="1"/>
</dbReference>
<dbReference type="SMART" id="SM00506">
    <property type="entry name" value="A1pp"/>
    <property type="match status" value="1"/>
</dbReference>
<dbReference type="Pfam" id="PF01661">
    <property type="entry name" value="Macro"/>
    <property type="match status" value="1"/>
</dbReference>
<organism evidence="2 3">
    <name type="scientific">Microbacterium phage Pumpernickel</name>
    <dbReference type="NCBI Taxonomy" id="2885983"/>
    <lineage>
        <taxon>Viruses</taxon>
        <taxon>Duplodnaviria</taxon>
        <taxon>Heunggongvirae</taxon>
        <taxon>Uroviricota</taxon>
        <taxon>Caudoviricetes</taxon>
        <taxon>Pumpernickelvirus</taxon>
        <taxon>Pumpernickelvirus pumpernickel</taxon>
    </lineage>
</organism>